<sequence length="244" mass="26581">MKAPVSEQRTLLDLQAADTRIAQLAHRAKTLPQQKRLDELAAQIGAVSHRLAGTNGELEDAQLEISRVESDVEVVAARLARDRSRLETSSSTKDIQGLEHEIASLVKRQSDLEDIELAVMERMDEINSRLAVIIEEMAVLVAERDELTVSRDADLAAITSELAGVQLNRDLIAGGVGDELLALYNRQRERYGIGAALLTRGISMGSNVKLHESDLAKIRAAAPDDVVIDPDSSCILVRTEESGL</sequence>
<dbReference type="EMBL" id="JAFBBU010000001">
    <property type="protein sequence ID" value="MBM7472064.1"/>
    <property type="molecule type" value="Genomic_DNA"/>
</dbReference>
<name>A0ABS2L4P4_9MICO</name>
<feature type="coiled-coil region" evidence="1">
    <location>
        <begin position="51"/>
        <end position="115"/>
    </location>
</feature>
<evidence type="ECO:0000259" key="2">
    <source>
        <dbReference type="Pfam" id="PF24481"/>
    </source>
</evidence>
<reference evidence="3 4" key="1">
    <citation type="submission" date="2021-01" db="EMBL/GenBank/DDBJ databases">
        <title>Sequencing the genomes of 1000 actinobacteria strains.</title>
        <authorList>
            <person name="Klenk H.-P."/>
        </authorList>
    </citation>
    <scope>NUCLEOTIDE SEQUENCE [LARGE SCALE GENOMIC DNA]</scope>
    <source>
        <strain evidence="3 4">DSM 13057</strain>
    </source>
</reference>
<accession>A0ABS2L4P4</accession>
<dbReference type="Proteomes" id="UP000776164">
    <property type="component" value="Unassembled WGS sequence"/>
</dbReference>
<comment type="caution">
    <text evidence="3">The sequence shown here is derived from an EMBL/GenBank/DDBJ whole genome shotgun (WGS) entry which is preliminary data.</text>
</comment>
<protein>
    <submittedName>
        <fullName evidence="3">Nucleic acid-binding Zn-ribbon protein</fullName>
    </submittedName>
</protein>
<dbReference type="RefSeq" id="WP_205108501.1">
    <property type="nucleotide sequence ID" value="NZ_BAAAHT010000013.1"/>
</dbReference>
<proteinExistence type="predicted"/>
<keyword evidence="1" id="KW-0175">Coiled coil</keyword>
<evidence type="ECO:0000313" key="4">
    <source>
        <dbReference type="Proteomes" id="UP000776164"/>
    </source>
</evidence>
<keyword evidence="4" id="KW-1185">Reference proteome</keyword>
<dbReference type="InterPro" id="IPR056003">
    <property type="entry name" value="CT398_CC_hairpin"/>
</dbReference>
<dbReference type="Pfam" id="PF24481">
    <property type="entry name" value="CT398_CC"/>
    <property type="match status" value="1"/>
</dbReference>
<dbReference type="Gene3D" id="1.10.287.1490">
    <property type="match status" value="1"/>
</dbReference>
<evidence type="ECO:0000256" key="1">
    <source>
        <dbReference type="SAM" id="Coils"/>
    </source>
</evidence>
<organism evidence="3 4">
    <name type="scientific">Subtercola frigoramans</name>
    <dbReference type="NCBI Taxonomy" id="120298"/>
    <lineage>
        <taxon>Bacteria</taxon>
        <taxon>Bacillati</taxon>
        <taxon>Actinomycetota</taxon>
        <taxon>Actinomycetes</taxon>
        <taxon>Micrococcales</taxon>
        <taxon>Microbacteriaceae</taxon>
        <taxon>Subtercola</taxon>
    </lineage>
</organism>
<gene>
    <name evidence="3" type="ORF">JOE66_001698</name>
</gene>
<evidence type="ECO:0000313" key="3">
    <source>
        <dbReference type="EMBL" id="MBM7472064.1"/>
    </source>
</evidence>
<feature type="domain" description="CT398-like coiled coil hairpin" evidence="2">
    <location>
        <begin position="14"/>
        <end position="192"/>
    </location>
</feature>